<organism evidence="1 2">
    <name type="scientific">Pocillopora damicornis</name>
    <name type="common">Cauliflower coral</name>
    <name type="synonym">Millepora damicornis</name>
    <dbReference type="NCBI Taxonomy" id="46731"/>
    <lineage>
        <taxon>Eukaryota</taxon>
        <taxon>Metazoa</taxon>
        <taxon>Cnidaria</taxon>
        <taxon>Anthozoa</taxon>
        <taxon>Hexacorallia</taxon>
        <taxon>Scleractinia</taxon>
        <taxon>Astrocoeniina</taxon>
        <taxon>Pocilloporidae</taxon>
        <taxon>Pocillopora</taxon>
    </lineage>
</organism>
<dbReference type="OrthoDB" id="6003595at2759"/>
<dbReference type="EMBL" id="RCHS01003494">
    <property type="protein sequence ID" value="RMX41441.1"/>
    <property type="molecule type" value="Genomic_DNA"/>
</dbReference>
<evidence type="ECO:0000313" key="2">
    <source>
        <dbReference type="Proteomes" id="UP000275408"/>
    </source>
</evidence>
<comment type="caution">
    <text evidence="1">The sequence shown here is derived from an EMBL/GenBank/DDBJ whole genome shotgun (WGS) entry which is preliminary data.</text>
</comment>
<gene>
    <name evidence="1" type="ORF">pdam_00013492</name>
</gene>
<proteinExistence type="predicted"/>
<evidence type="ECO:0000313" key="1">
    <source>
        <dbReference type="EMBL" id="RMX41441.1"/>
    </source>
</evidence>
<accession>A0A3M6TJC6</accession>
<dbReference type="Proteomes" id="UP000275408">
    <property type="component" value="Unassembled WGS sequence"/>
</dbReference>
<dbReference type="AlphaFoldDB" id="A0A3M6TJC6"/>
<protein>
    <submittedName>
        <fullName evidence="1">Uncharacterized protein</fullName>
    </submittedName>
</protein>
<sequence length="272" mass="31298">MRLVPVVKILILGFQFDELLHNVIFQFSHLMESLAQRGSEEHVNGVFEIAKFWLAHHRPKNILPDVLAIVEHKPSKKFFVGASVAVSDFVRPICLYNRITNFKESLGASVIHFCPLNNPDRHDWKFSYAFKIQRYDSLNTRLPCQNCRTLFQGVLSGRGGPTFLGACAEEYHTVNELLPNEQTLKHSQDRPGKLKLVRSYNKCTSLPTNYRDMLEMCITALDNGDQIGMERAFLGSDILLSHFWPKARVNCSTLLHLDEKNDDDDRKNLKYY</sequence>
<reference evidence="1 2" key="1">
    <citation type="journal article" date="2018" name="Sci. Rep.">
        <title>Comparative analysis of the Pocillopora damicornis genome highlights role of immune system in coral evolution.</title>
        <authorList>
            <person name="Cunning R."/>
            <person name="Bay R.A."/>
            <person name="Gillette P."/>
            <person name="Baker A.C."/>
            <person name="Traylor-Knowles N."/>
        </authorList>
    </citation>
    <scope>NUCLEOTIDE SEQUENCE [LARGE SCALE GENOMIC DNA]</scope>
    <source>
        <strain evidence="1">RSMAS</strain>
        <tissue evidence="1">Whole animal</tissue>
    </source>
</reference>
<keyword evidence="2" id="KW-1185">Reference proteome</keyword>
<name>A0A3M6TJC6_POCDA</name>